<organism evidence="13 14">
    <name type="scientific">Flaviaesturariibacter flavus</name>
    <dbReference type="NCBI Taxonomy" id="2502780"/>
    <lineage>
        <taxon>Bacteria</taxon>
        <taxon>Pseudomonadati</taxon>
        <taxon>Bacteroidota</taxon>
        <taxon>Chitinophagia</taxon>
        <taxon>Chitinophagales</taxon>
        <taxon>Chitinophagaceae</taxon>
        <taxon>Flaviaestuariibacter</taxon>
    </lineage>
</organism>
<feature type="domain" description="Glutamine amidotransferase" evidence="12">
    <location>
        <begin position="7"/>
        <end position="193"/>
    </location>
</feature>
<proteinExistence type="inferred from homology"/>
<keyword evidence="14" id="KW-1185">Reference proteome</keyword>
<evidence type="ECO:0000313" key="14">
    <source>
        <dbReference type="Proteomes" id="UP000295334"/>
    </source>
</evidence>
<comment type="catalytic activity">
    <reaction evidence="9 10">
        <text>L-glutamine + H2O = L-glutamate + NH4(+)</text>
        <dbReference type="Rhea" id="RHEA:15889"/>
        <dbReference type="ChEBI" id="CHEBI:15377"/>
        <dbReference type="ChEBI" id="CHEBI:28938"/>
        <dbReference type="ChEBI" id="CHEBI:29985"/>
        <dbReference type="ChEBI" id="CHEBI:58359"/>
        <dbReference type="EC" id="3.5.1.2"/>
    </reaction>
</comment>
<name>A0A4V2NVP0_9BACT</name>
<dbReference type="InterPro" id="IPR029062">
    <property type="entry name" value="Class_I_gatase-like"/>
</dbReference>
<dbReference type="Gene3D" id="3.40.50.880">
    <property type="match status" value="1"/>
</dbReference>
<dbReference type="AlphaFoldDB" id="A0A4V2NVP0"/>
<dbReference type="InterPro" id="IPR010139">
    <property type="entry name" value="Imidazole-glycPsynth_HisH"/>
</dbReference>
<dbReference type="PANTHER" id="PTHR42701:SF1">
    <property type="entry name" value="IMIDAZOLE GLYCEROL PHOSPHATE SYNTHASE SUBUNIT HISH"/>
    <property type="match status" value="1"/>
</dbReference>
<reference evidence="13 14" key="1">
    <citation type="submission" date="2019-03" db="EMBL/GenBank/DDBJ databases">
        <authorList>
            <person name="Kim M.K.M."/>
        </authorList>
    </citation>
    <scope>NUCLEOTIDE SEQUENCE [LARGE SCALE GENOMIC DNA]</scope>
    <source>
        <strain evidence="13 14">17J68-12</strain>
    </source>
</reference>
<dbReference type="SUPFAM" id="SSF52317">
    <property type="entry name" value="Class I glutamine amidotransferase-like"/>
    <property type="match status" value="1"/>
</dbReference>
<dbReference type="NCBIfam" id="TIGR01855">
    <property type="entry name" value="IMP_synth_hisH"/>
    <property type="match status" value="1"/>
</dbReference>
<dbReference type="InterPro" id="IPR017926">
    <property type="entry name" value="GATASE"/>
</dbReference>
<evidence type="ECO:0000256" key="8">
    <source>
        <dbReference type="ARBA" id="ARBA00047838"/>
    </source>
</evidence>
<dbReference type="GO" id="GO:0016829">
    <property type="term" value="F:lyase activity"/>
    <property type="evidence" value="ECO:0007669"/>
    <property type="project" value="UniProtKB-KW"/>
</dbReference>
<keyword evidence="7 10" id="KW-0456">Lyase</keyword>
<dbReference type="PROSITE" id="PS51273">
    <property type="entry name" value="GATASE_TYPE_1"/>
    <property type="match status" value="1"/>
</dbReference>
<evidence type="ECO:0000256" key="4">
    <source>
        <dbReference type="ARBA" id="ARBA00022801"/>
    </source>
</evidence>
<dbReference type="PANTHER" id="PTHR42701">
    <property type="entry name" value="IMIDAZOLE GLYCEROL PHOSPHATE SYNTHASE SUBUNIT HISH"/>
    <property type="match status" value="1"/>
</dbReference>
<sequence length="211" mass="23394">MSKLRIVLIDYGVGNTRSVVNAISQLDYRVSISDKVADIKSADALVLPGVGAFETVMSNLRSRGLQEVLNEEVLVNQKPILGICAGMQMLATSSEENGHHEGLDWIKGRVVKLDLPAQYSVPHVGWNNISVLKKDILFTRLENDSHFYFDHSYHFVPDNPAHIAATCDYGVNVTAAVQDRHIFGVQFHPEKSQVNGLKLFRSIFSGLAQYA</sequence>
<keyword evidence="10" id="KW-0963">Cytoplasm</keyword>
<protein>
    <recommendedName>
        <fullName evidence="10">Imidazole glycerol phosphate synthase subunit HisH</fullName>
        <ecNumber evidence="10">4.3.2.10</ecNumber>
    </recommendedName>
    <alternativeName>
        <fullName evidence="10">IGP synthase glutaminase subunit</fullName>
        <ecNumber evidence="10">3.5.1.2</ecNumber>
    </alternativeName>
    <alternativeName>
        <fullName evidence="10">IGP synthase subunit HisH</fullName>
    </alternativeName>
    <alternativeName>
        <fullName evidence="10">ImGP synthase subunit HisH</fullName>
        <shortName evidence="10">IGPS subunit HisH</shortName>
    </alternativeName>
</protein>
<dbReference type="CDD" id="cd01748">
    <property type="entry name" value="GATase1_IGP_Synthase"/>
    <property type="match status" value="1"/>
</dbReference>
<comment type="pathway">
    <text evidence="1 10">Amino-acid biosynthesis; L-histidine biosynthesis; L-histidine from 5-phospho-alpha-D-ribose 1-diphosphate: step 5/9.</text>
</comment>
<dbReference type="PIRSF" id="PIRSF000495">
    <property type="entry name" value="Amidotransf_hisH"/>
    <property type="match status" value="1"/>
</dbReference>
<feature type="active site" evidence="10 11">
    <location>
        <position position="188"/>
    </location>
</feature>
<evidence type="ECO:0000256" key="11">
    <source>
        <dbReference type="PIRSR" id="PIRSR000495-1"/>
    </source>
</evidence>
<dbReference type="GO" id="GO:0000107">
    <property type="term" value="F:imidazoleglycerol-phosphate synthase activity"/>
    <property type="evidence" value="ECO:0007669"/>
    <property type="project" value="UniProtKB-UniRule"/>
</dbReference>
<feature type="active site" evidence="10 11">
    <location>
        <position position="190"/>
    </location>
</feature>
<dbReference type="EC" id="4.3.2.10" evidence="10"/>
<evidence type="ECO:0000259" key="12">
    <source>
        <dbReference type="Pfam" id="PF00117"/>
    </source>
</evidence>
<dbReference type="Pfam" id="PF00117">
    <property type="entry name" value="GATase"/>
    <property type="match status" value="1"/>
</dbReference>
<keyword evidence="3 10" id="KW-0028">Amino-acid biosynthesis</keyword>
<dbReference type="HAMAP" id="MF_00278">
    <property type="entry name" value="HisH"/>
    <property type="match status" value="1"/>
</dbReference>
<evidence type="ECO:0000256" key="2">
    <source>
        <dbReference type="ARBA" id="ARBA00011152"/>
    </source>
</evidence>
<evidence type="ECO:0000313" key="13">
    <source>
        <dbReference type="EMBL" id="TCJ14182.1"/>
    </source>
</evidence>
<comment type="catalytic activity">
    <reaction evidence="8 10">
        <text>5-[(5-phospho-1-deoxy-D-ribulos-1-ylimino)methylamino]-1-(5-phospho-beta-D-ribosyl)imidazole-4-carboxamide + L-glutamine = D-erythro-1-(imidazol-4-yl)glycerol 3-phosphate + 5-amino-1-(5-phospho-beta-D-ribosyl)imidazole-4-carboxamide + L-glutamate + H(+)</text>
        <dbReference type="Rhea" id="RHEA:24793"/>
        <dbReference type="ChEBI" id="CHEBI:15378"/>
        <dbReference type="ChEBI" id="CHEBI:29985"/>
        <dbReference type="ChEBI" id="CHEBI:58278"/>
        <dbReference type="ChEBI" id="CHEBI:58359"/>
        <dbReference type="ChEBI" id="CHEBI:58475"/>
        <dbReference type="ChEBI" id="CHEBI:58525"/>
        <dbReference type="EC" id="4.3.2.10"/>
    </reaction>
</comment>
<accession>A0A4V2NVP0</accession>
<comment type="subunit">
    <text evidence="2 10">Heterodimer of HisH and HisF.</text>
</comment>
<dbReference type="GO" id="GO:0000105">
    <property type="term" value="P:L-histidine biosynthetic process"/>
    <property type="evidence" value="ECO:0007669"/>
    <property type="project" value="UniProtKB-UniRule"/>
</dbReference>
<evidence type="ECO:0000256" key="5">
    <source>
        <dbReference type="ARBA" id="ARBA00022962"/>
    </source>
</evidence>
<feature type="active site" description="Nucleophile" evidence="10 11">
    <location>
        <position position="84"/>
    </location>
</feature>
<dbReference type="Proteomes" id="UP000295334">
    <property type="component" value="Unassembled WGS sequence"/>
</dbReference>
<comment type="caution">
    <text evidence="13">The sequence shown here is derived from an EMBL/GenBank/DDBJ whole genome shotgun (WGS) entry which is preliminary data.</text>
</comment>
<evidence type="ECO:0000256" key="3">
    <source>
        <dbReference type="ARBA" id="ARBA00022605"/>
    </source>
</evidence>
<keyword evidence="6 10" id="KW-0368">Histidine biosynthesis</keyword>
<dbReference type="EC" id="3.5.1.2" evidence="10"/>
<keyword evidence="4 10" id="KW-0378">Hydrolase</keyword>
<evidence type="ECO:0000256" key="6">
    <source>
        <dbReference type="ARBA" id="ARBA00023102"/>
    </source>
</evidence>
<dbReference type="RefSeq" id="WP_131449057.1">
    <property type="nucleotide sequence ID" value="NZ_SJZI01000042.1"/>
</dbReference>
<evidence type="ECO:0000256" key="1">
    <source>
        <dbReference type="ARBA" id="ARBA00005091"/>
    </source>
</evidence>
<comment type="function">
    <text evidence="10">IGPS catalyzes the conversion of PRFAR and glutamine to IGP, AICAR and glutamate. The HisH subunit catalyzes the hydrolysis of glutamine to glutamate and ammonia as part of the synthesis of IGP and AICAR. The resulting ammonia molecule is channeled to the active site of HisF.</text>
</comment>
<evidence type="ECO:0000256" key="9">
    <source>
        <dbReference type="ARBA" id="ARBA00049534"/>
    </source>
</evidence>
<dbReference type="OrthoDB" id="9807137at2"/>
<dbReference type="GO" id="GO:0005737">
    <property type="term" value="C:cytoplasm"/>
    <property type="evidence" value="ECO:0007669"/>
    <property type="project" value="UniProtKB-SubCell"/>
</dbReference>
<gene>
    <name evidence="10 13" type="primary">hisH</name>
    <name evidence="13" type="ORF">EPD60_09245</name>
</gene>
<keyword evidence="5 10" id="KW-0315">Glutamine amidotransferase</keyword>
<dbReference type="GO" id="GO:0004359">
    <property type="term" value="F:glutaminase activity"/>
    <property type="evidence" value="ECO:0007669"/>
    <property type="project" value="UniProtKB-EC"/>
</dbReference>
<dbReference type="EMBL" id="SJZI01000042">
    <property type="protein sequence ID" value="TCJ14182.1"/>
    <property type="molecule type" value="Genomic_DNA"/>
</dbReference>
<evidence type="ECO:0000256" key="7">
    <source>
        <dbReference type="ARBA" id="ARBA00023239"/>
    </source>
</evidence>
<evidence type="ECO:0000256" key="10">
    <source>
        <dbReference type="HAMAP-Rule" id="MF_00278"/>
    </source>
</evidence>
<dbReference type="UniPathway" id="UPA00031">
    <property type="reaction ID" value="UER00010"/>
</dbReference>
<comment type="subcellular location">
    <subcellularLocation>
        <location evidence="10">Cytoplasm</location>
    </subcellularLocation>
</comment>